<name>A0A3B0UZB5_9ZZZZ</name>
<dbReference type="GO" id="GO:0008170">
    <property type="term" value="F:N-methyltransferase activity"/>
    <property type="evidence" value="ECO:0007669"/>
    <property type="project" value="InterPro"/>
</dbReference>
<dbReference type="InterPro" id="IPR029063">
    <property type="entry name" value="SAM-dependent_MTases_sf"/>
</dbReference>
<evidence type="ECO:0000313" key="6">
    <source>
        <dbReference type="EMBL" id="VAW36528.1"/>
    </source>
</evidence>
<sequence length="510" mass="56540">MPKKNKDTVRLEWSSRERARPGEGPDLLYLYKKELVLPLPAASSSRPGPHAPAVPPATGRLIRGDNLCAVEALLREGPGKNAELIYIDPPFLSKADYTHKITIQGHTINRRAYGDRWSREGYLDMLAPRLALMRELLTDTGKLFVHCDWRASGLIRILLDEVFGHGNFINEIVWHYGGRGAKATSGQFARNHDTILVYGRSPKARLNKIYTERLLSEKEARANGIRKDPDGRYFKTAPRGDYTDESIRRLEKEGRIHRTRSGKVRIKYFLEARGDKVVEQRPVGDVWIDIPDAMHSPLKERTDYGTQKPVALLKRIIESATVAGDLVCDLFGGSGTTAVAAASLGRRWISVEAGGAGTQVAKNRLAEIIKNPFTVEGLKDDTDKAAASTPSPIAPEEARLIIGPPLIKKNQDKSYAVELTLKGYEPGKKSSEDLPGKLLKAPLSLIDSWAIDWDYDAVLFRSMWRSSRGAGKDAGEVELKACATLKKKPSRICVRAVDIMGVEKEMEVGV</sequence>
<keyword evidence="3" id="KW-0949">S-adenosyl-L-methionine</keyword>
<dbReference type="GO" id="GO:0009007">
    <property type="term" value="F:site-specific DNA-methyltransferase (adenine-specific) activity"/>
    <property type="evidence" value="ECO:0007669"/>
    <property type="project" value="UniProtKB-EC"/>
</dbReference>
<feature type="domain" description="DNA methylase N-4/N-6" evidence="5">
    <location>
        <begin position="83"/>
        <end position="353"/>
    </location>
</feature>
<dbReference type="EC" id="2.1.1.72" evidence="6"/>
<dbReference type="InterPro" id="IPR002295">
    <property type="entry name" value="N4/N6-MTase_EcoPI_Mod-like"/>
</dbReference>
<dbReference type="GO" id="GO:0003677">
    <property type="term" value="F:DNA binding"/>
    <property type="evidence" value="ECO:0007669"/>
    <property type="project" value="InterPro"/>
</dbReference>
<keyword evidence="1 6" id="KW-0489">Methyltransferase</keyword>
<proteinExistence type="predicted"/>
<dbReference type="InterPro" id="IPR002941">
    <property type="entry name" value="DNA_methylase_N4/N6"/>
</dbReference>
<evidence type="ECO:0000256" key="1">
    <source>
        <dbReference type="ARBA" id="ARBA00022603"/>
    </source>
</evidence>
<evidence type="ECO:0000256" key="4">
    <source>
        <dbReference type="SAM" id="MobiDB-lite"/>
    </source>
</evidence>
<dbReference type="SUPFAM" id="SSF53335">
    <property type="entry name" value="S-adenosyl-L-methionine-dependent methyltransferases"/>
    <property type="match status" value="1"/>
</dbReference>
<evidence type="ECO:0000259" key="5">
    <source>
        <dbReference type="Pfam" id="PF01555"/>
    </source>
</evidence>
<dbReference type="EMBL" id="UOEZ01000041">
    <property type="protein sequence ID" value="VAW36528.1"/>
    <property type="molecule type" value="Genomic_DNA"/>
</dbReference>
<dbReference type="PRINTS" id="PR00506">
    <property type="entry name" value="D21N6MTFRASE"/>
</dbReference>
<evidence type="ECO:0000256" key="3">
    <source>
        <dbReference type="ARBA" id="ARBA00022691"/>
    </source>
</evidence>
<keyword evidence="2 6" id="KW-0808">Transferase</keyword>
<evidence type="ECO:0000256" key="2">
    <source>
        <dbReference type="ARBA" id="ARBA00022679"/>
    </source>
</evidence>
<dbReference type="GO" id="GO:0032259">
    <property type="term" value="P:methylation"/>
    <property type="evidence" value="ECO:0007669"/>
    <property type="project" value="UniProtKB-KW"/>
</dbReference>
<dbReference type="AlphaFoldDB" id="A0A3B0UZB5"/>
<reference evidence="6" key="1">
    <citation type="submission" date="2018-06" db="EMBL/GenBank/DDBJ databases">
        <authorList>
            <person name="Zhirakovskaya E."/>
        </authorList>
    </citation>
    <scope>NUCLEOTIDE SEQUENCE</scope>
</reference>
<dbReference type="Gene3D" id="3.40.50.150">
    <property type="entry name" value="Vaccinia Virus protein VP39"/>
    <property type="match status" value="1"/>
</dbReference>
<accession>A0A3B0UZB5</accession>
<feature type="compositionally biased region" description="Basic and acidic residues" evidence="4">
    <location>
        <begin position="1"/>
        <end position="23"/>
    </location>
</feature>
<feature type="region of interest" description="Disordered" evidence="4">
    <location>
        <begin position="1"/>
        <end position="24"/>
    </location>
</feature>
<dbReference type="Pfam" id="PF01555">
    <property type="entry name" value="N6_N4_Mtase"/>
    <property type="match status" value="1"/>
</dbReference>
<protein>
    <submittedName>
        <fullName evidence="6">Type III restriction-modification system methylation subunit</fullName>
        <ecNumber evidence="6">2.1.1.72</ecNumber>
    </submittedName>
</protein>
<gene>
    <name evidence="6" type="ORF">MNBD_DELTA02-268</name>
</gene>
<organism evidence="6">
    <name type="scientific">hydrothermal vent metagenome</name>
    <dbReference type="NCBI Taxonomy" id="652676"/>
    <lineage>
        <taxon>unclassified sequences</taxon>
        <taxon>metagenomes</taxon>
        <taxon>ecological metagenomes</taxon>
    </lineage>
</organism>